<feature type="transmembrane region" description="Helical" evidence="1">
    <location>
        <begin position="86"/>
        <end position="107"/>
    </location>
</feature>
<feature type="transmembrane region" description="Helical" evidence="1">
    <location>
        <begin position="16"/>
        <end position="36"/>
    </location>
</feature>
<organism evidence="2 3">
    <name type="scientific">Lentiprolixibacter aurantiacus</name>
    <dbReference type="NCBI Taxonomy" id="2993939"/>
    <lineage>
        <taxon>Bacteria</taxon>
        <taxon>Pseudomonadati</taxon>
        <taxon>Bacteroidota</taxon>
        <taxon>Flavobacteriia</taxon>
        <taxon>Flavobacteriales</taxon>
        <taxon>Flavobacteriaceae</taxon>
        <taxon>Lentiprolixibacter</taxon>
    </lineage>
</organism>
<dbReference type="Proteomes" id="UP001207116">
    <property type="component" value="Unassembled WGS sequence"/>
</dbReference>
<accession>A0AAE3SP31</accession>
<feature type="transmembrane region" description="Helical" evidence="1">
    <location>
        <begin position="42"/>
        <end position="65"/>
    </location>
</feature>
<gene>
    <name evidence="2" type="ORF">OO016_11705</name>
</gene>
<keyword evidence="1" id="KW-0812">Transmembrane</keyword>
<name>A0AAE3SP31_9FLAO</name>
<comment type="caution">
    <text evidence="2">The sequence shown here is derived from an EMBL/GenBank/DDBJ whole genome shotgun (WGS) entry which is preliminary data.</text>
</comment>
<keyword evidence="3" id="KW-1185">Reference proteome</keyword>
<keyword evidence="1" id="KW-0472">Membrane</keyword>
<dbReference type="EMBL" id="JAPFQP010000004">
    <property type="protein sequence ID" value="MCX2720269.1"/>
    <property type="molecule type" value="Genomic_DNA"/>
</dbReference>
<evidence type="ECO:0000313" key="3">
    <source>
        <dbReference type="Proteomes" id="UP001207116"/>
    </source>
</evidence>
<dbReference type="RefSeq" id="WP_266014133.1">
    <property type="nucleotide sequence ID" value="NZ_JAPFQP010000004.1"/>
</dbReference>
<dbReference type="AlphaFoldDB" id="A0AAE3SP31"/>
<evidence type="ECO:0000313" key="2">
    <source>
        <dbReference type="EMBL" id="MCX2720269.1"/>
    </source>
</evidence>
<keyword evidence="1" id="KW-1133">Transmembrane helix</keyword>
<sequence>MEQHTNNDKQYPEGHFVGMWMGIGIAIFTGLGVALSAALQNFAFIGVGPAIGVGFGLPIGQAIENKYKAQGRIRPLTESEKQSRKNFLIGGLLLFLAGVVVFAWMYFRK</sequence>
<reference evidence="2" key="1">
    <citation type="submission" date="2022-11" db="EMBL/GenBank/DDBJ databases">
        <title>The characterization of three novel Bacteroidetes species and genomic analysis of their roles in tidal elemental geochemical cycles.</title>
        <authorList>
            <person name="Ma K.-J."/>
        </authorList>
    </citation>
    <scope>NUCLEOTIDE SEQUENCE</scope>
    <source>
        <strain evidence="2">M415</strain>
    </source>
</reference>
<protein>
    <submittedName>
        <fullName evidence="2">Uncharacterized protein</fullName>
    </submittedName>
</protein>
<proteinExistence type="predicted"/>
<evidence type="ECO:0000256" key="1">
    <source>
        <dbReference type="SAM" id="Phobius"/>
    </source>
</evidence>